<gene>
    <name evidence="2" type="ordered locus">Clocl_1521</name>
</gene>
<dbReference type="AlphaFoldDB" id="G8M248"/>
<dbReference type="EMBL" id="CP003065">
    <property type="protein sequence ID" value="AEV68166.1"/>
    <property type="molecule type" value="Genomic_DNA"/>
</dbReference>
<reference evidence="3" key="1">
    <citation type="submission" date="2011-12" db="EMBL/GenBank/DDBJ databases">
        <title>Complete sequence of Clostridium clariflavum DSM 19732.</title>
        <authorList>
            <consortium name="US DOE Joint Genome Institute"/>
            <person name="Lucas S."/>
            <person name="Han J."/>
            <person name="Lapidus A."/>
            <person name="Cheng J.-F."/>
            <person name="Goodwin L."/>
            <person name="Pitluck S."/>
            <person name="Peters L."/>
            <person name="Teshima H."/>
            <person name="Detter J.C."/>
            <person name="Han C."/>
            <person name="Tapia R."/>
            <person name="Land M."/>
            <person name="Hauser L."/>
            <person name="Kyrpides N."/>
            <person name="Ivanova N."/>
            <person name="Pagani I."/>
            <person name="Kitzmiller T."/>
            <person name="Lynd L."/>
            <person name="Izquierdo J."/>
            <person name="Woyke T."/>
        </authorList>
    </citation>
    <scope>NUCLEOTIDE SEQUENCE [LARGE SCALE GENOMIC DNA]</scope>
    <source>
        <strain evidence="3">DSM 19732 / NBRC 101661 / EBR45</strain>
    </source>
</reference>
<dbReference type="HOGENOM" id="CLU_175337_0_0_9"/>
<dbReference type="STRING" id="720554.Clocl_1521"/>
<dbReference type="InterPro" id="IPR049248">
    <property type="entry name" value="DUF6881"/>
</dbReference>
<organism evidence="2 3">
    <name type="scientific">Acetivibrio clariflavus (strain DSM 19732 / NBRC 101661 / EBR45)</name>
    <name type="common">Clostridium clariflavum</name>
    <dbReference type="NCBI Taxonomy" id="720554"/>
    <lineage>
        <taxon>Bacteria</taxon>
        <taxon>Bacillati</taxon>
        <taxon>Bacillota</taxon>
        <taxon>Clostridia</taxon>
        <taxon>Eubacteriales</taxon>
        <taxon>Oscillospiraceae</taxon>
        <taxon>Acetivibrio</taxon>
    </lineage>
</organism>
<accession>G8M248</accession>
<dbReference type="RefSeq" id="WP_014254777.1">
    <property type="nucleotide sequence ID" value="NC_016627.1"/>
</dbReference>
<dbReference type="Proteomes" id="UP000005435">
    <property type="component" value="Chromosome"/>
</dbReference>
<sequence>MKYLMIDWIHNFSDEPIKIYSEIDEQRNEIRKVELFRDGKIGYATETIEFGGCRLSIYPIPEIEEIATDPQFKPIEITKEEFEKVWQSRVKIECENI</sequence>
<dbReference type="OrthoDB" id="288554at2"/>
<feature type="domain" description="DUF6881" evidence="1">
    <location>
        <begin position="2"/>
        <end position="90"/>
    </location>
</feature>
<protein>
    <recommendedName>
        <fullName evidence="1">DUF6881 domain-containing protein</fullName>
    </recommendedName>
</protein>
<proteinExistence type="predicted"/>
<name>G8M248_ACECE</name>
<dbReference type="Pfam" id="PF21812">
    <property type="entry name" value="DUF6881"/>
    <property type="match status" value="1"/>
</dbReference>
<dbReference type="eggNOG" id="ENOG5033E29">
    <property type="taxonomic scope" value="Bacteria"/>
</dbReference>
<reference evidence="2 3" key="2">
    <citation type="journal article" date="2012" name="Stand. Genomic Sci.">
        <title>Complete Genome Sequence of Clostridium clariflavum DSM 19732.</title>
        <authorList>
            <person name="Izquierdo J.A."/>
            <person name="Goodwin L."/>
            <person name="Davenport K.W."/>
            <person name="Teshima H."/>
            <person name="Bruce D."/>
            <person name="Detter C."/>
            <person name="Tapia R."/>
            <person name="Han S."/>
            <person name="Land M."/>
            <person name="Hauser L."/>
            <person name="Jeffries C.D."/>
            <person name="Han J."/>
            <person name="Pitluck S."/>
            <person name="Nolan M."/>
            <person name="Chen A."/>
            <person name="Huntemann M."/>
            <person name="Mavromatis K."/>
            <person name="Mikhailova N."/>
            <person name="Liolios K."/>
            <person name="Woyke T."/>
            <person name="Lynd L.R."/>
        </authorList>
    </citation>
    <scope>NUCLEOTIDE SEQUENCE [LARGE SCALE GENOMIC DNA]</scope>
    <source>
        <strain evidence="3">DSM 19732 / NBRC 101661 / EBR45</strain>
    </source>
</reference>
<evidence type="ECO:0000259" key="1">
    <source>
        <dbReference type="Pfam" id="PF21812"/>
    </source>
</evidence>
<keyword evidence="3" id="KW-1185">Reference proteome</keyword>
<evidence type="ECO:0000313" key="3">
    <source>
        <dbReference type="Proteomes" id="UP000005435"/>
    </source>
</evidence>
<dbReference type="KEGG" id="ccl:Clocl_1521"/>
<evidence type="ECO:0000313" key="2">
    <source>
        <dbReference type="EMBL" id="AEV68166.1"/>
    </source>
</evidence>